<organism evidence="3 4">
    <name type="scientific">Haloarcula salinisoli</name>
    <dbReference type="NCBI Taxonomy" id="2487746"/>
    <lineage>
        <taxon>Archaea</taxon>
        <taxon>Methanobacteriati</taxon>
        <taxon>Methanobacteriota</taxon>
        <taxon>Stenosarchaea group</taxon>
        <taxon>Halobacteria</taxon>
        <taxon>Halobacteriales</taxon>
        <taxon>Haloarculaceae</taxon>
        <taxon>Haloarcula</taxon>
    </lineage>
</organism>
<feature type="transmembrane region" description="Helical" evidence="1">
    <location>
        <begin position="96"/>
        <end position="117"/>
    </location>
</feature>
<keyword evidence="1" id="KW-0812">Transmembrane</keyword>
<sequence>MGRDSPTMGGSGEGWLPGERPLSESHTVLWTVVILSSLLDIVTTMVGLERGLGEGNVVARAFIQTYGTPGIGLLKFSALLVVVVAWARFDGRRATAVLLGFALISLGVVALNAMTLATL</sequence>
<name>A0A8J7YJB9_9EURY</name>
<evidence type="ECO:0000259" key="2">
    <source>
        <dbReference type="Pfam" id="PF18902"/>
    </source>
</evidence>
<dbReference type="RefSeq" id="WP_220588819.1">
    <property type="nucleotide sequence ID" value="NZ_RKLQ01000002.1"/>
</dbReference>
<feature type="domain" description="DUF5658" evidence="2">
    <location>
        <begin position="32"/>
        <end position="116"/>
    </location>
</feature>
<evidence type="ECO:0000313" key="4">
    <source>
        <dbReference type="Proteomes" id="UP000783863"/>
    </source>
</evidence>
<reference evidence="3" key="1">
    <citation type="submission" date="2021-06" db="EMBL/GenBank/DDBJ databases">
        <title>Halomicroarcula sp. F24A a new haloarchaeum isolated from saline soil.</title>
        <authorList>
            <person name="Duran-Viseras A."/>
            <person name="Sanchez-Porro C."/>
            <person name="Ventosa A."/>
        </authorList>
    </citation>
    <scope>NUCLEOTIDE SEQUENCE</scope>
    <source>
        <strain evidence="3">F24A</strain>
    </source>
</reference>
<dbReference type="AlphaFoldDB" id="A0A8J7YJB9"/>
<dbReference type="Proteomes" id="UP000783863">
    <property type="component" value="Unassembled WGS sequence"/>
</dbReference>
<proteinExistence type="predicted"/>
<dbReference type="Pfam" id="PF18902">
    <property type="entry name" value="DUF5658"/>
    <property type="match status" value="1"/>
</dbReference>
<keyword evidence="4" id="KW-1185">Reference proteome</keyword>
<evidence type="ECO:0000313" key="3">
    <source>
        <dbReference type="EMBL" id="MBX0304608.1"/>
    </source>
</evidence>
<evidence type="ECO:0000256" key="1">
    <source>
        <dbReference type="SAM" id="Phobius"/>
    </source>
</evidence>
<keyword evidence="1" id="KW-0472">Membrane</keyword>
<comment type="caution">
    <text evidence="3">The sequence shown here is derived from an EMBL/GenBank/DDBJ whole genome shotgun (WGS) entry which is preliminary data.</text>
</comment>
<dbReference type="EMBL" id="RKLQ01000002">
    <property type="protein sequence ID" value="MBX0304608.1"/>
    <property type="molecule type" value="Genomic_DNA"/>
</dbReference>
<feature type="transmembrane region" description="Helical" evidence="1">
    <location>
        <begin position="68"/>
        <end position="89"/>
    </location>
</feature>
<gene>
    <name evidence="3" type="ORF">EGD98_13110</name>
</gene>
<keyword evidence="1" id="KW-1133">Transmembrane helix</keyword>
<feature type="transmembrane region" description="Helical" evidence="1">
    <location>
        <begin position="28"/>
        <end position="48"/>
    </location>
</feature>
<protein>
    <submittedName>
        <fullName evidence="3">DUF5658 family protein</fullName>
    </submittedName>
</protein>
<accession>A0A8J7YJB9</accession>
<dbReference type="InterPro" id="IPR043717">
    <property type="entry name" value="DUF5658"/>
</dbReference>